<protein>
    <submittedName>
        <fullName evidence="1">Uncharacterized protein</fullName>
    </submittedName>
</protein>
<dbReference type="EMBL" id="NKCI01000041">
    <property type="protein sequence ID" value="RSL63068.1"/>
    <property type="molecule type" value="Genomic_DNA"/>
</dbReference>
<evidence type="ECO:0000313" key="2">
    <source>
        <dbReference type="Proteomes" id="UP000288168"/>
    </source>
</evidence>
<reference evidence="1 2" key="1">
    <citation type="submission" date="2017-06" db="EMBL/GenBank/DDBJ databases">
        <title>Comparative genomic analysis of Ambrosia Fusariam Clade fungi.</title>
        <authorList>
            <person name="Stajich J.E."/>
            <person name="Carrillo J."/>
            <person name="Kijimoto T."/>
            <person name="Eskalen A."/>
            <person name="O'Donnell K."/>
            <person name="Kasson M."/>
        </authorList>
    </citation>
    <scope>NUCLEOTIDE SEQUENCE [LARGE SCALE GENOMIC DNA]</scope>
    <source>
        <strain evidence="1 2">NRRL62584</strain>
    </source>
</reference>
<organism evidence="1 2">
    <name type="scientific">Fusarium duplospermum</name>
    <dbReference type="NCBI Taxonomy" id="1325734"/>
    <lineage>
        <taxon>Eukaryota</taxon>
        <taxon>Fungi</taxon>
        <taxon>Dikarya</taxon>
        <taxon>Ascomycota</taxon>
        <taxon>Pezizomycotina</taxon>
        <taxon>Sordariomycetes</taxon>
        <taxon>Hypocreomycetidae</taxon>
        <taxon>Hypocreales</taxon>
        <taxon>Nectriaceae</taxon>
        <taxon>Fusarium</taxon>
        <taxon>Fusarium solani species complex</taxon>
    </lineage>
</organism>
<comment type="caution">
    <text evidence="1">The sequence shown here is derived from an EMBL/GenBank/DDBJ whole genome shotgun (WGS) entry which is preliminary data.</text>
</comment>
<dbReference type="Proteomes" id="UP000288168">
    <property type="component" value="Unassembled WGS sequence"/>
</dbReference>
<evidence type="ECO:0000313" key="1">
    <source>
        <dbReference type="EMBL" id="RSL63068.1"/>
    </source>
</evidence>
<proteinExistence type="predicted"/>
<dbReference type="AlphaFoldDB" id="A0A428QCW3"/>
<gene>
    <name evidence="1" type="ORF">CEP54_005433</name>
</gene>
<keyword evidence="2" id="KW-1185">Reference proteome</keyword>
<sequence length="113" mass="13276">MMIGLVNIRPKEQPAKPHVETQRTGPRRWSLLYEIIAPYNELKKAEPFPSVTLHLIRLFAQHELACQFFMITWKHLFIMTPHHQGYNSPNNSRCTIQVHTQEKTCLQLSQLIN</sequence>
<name>A0A428QCW3_9HYPO</name>
<accession>A0A428QCW3</accession>